<dbReference type="Proteomes" id="UP000181951">
    <property type="component" value="Unassembled WGS sequence"/>
</dbReference>
<accession>A0A1H8TZF4</accession>
<sequence length="81" mass="8601">MPGADASDTAASGVSGPRDAKECAVSADDVKPLEKRSERGGDGASLMDEERPLDTWARCAPIRLAGYEDDPTETHILRSID</sequence>
<protein>
    <submittedName>
        <fullName evidence="2">Uncharacterized protein</fullName>
    </submittedName>
</protein>
<feature type="compositionally biased region" description="Basic and acidic residues" evidence="1">
    <location>
        <begin position="18"/>
        <end position="41"/>
    </location>
</feature>
<evidence type="ECO:0000313" key="3">
    <source>
        <dbReference type="Proteomes" id="UP000181951"/>
    </source>
</evidence>
<evidence type="ECO:0000256" key="1">
    <source>
        <dbReference type="SAM" id="MobiDB-lite"/>
    </source>
</evidence>
<evidence type="ECO:0000313" key="2">
    <source>
        <dbReference type="EMBL" id="SEO96379.1"/>
    </source>
</evidence>
<organism evidence="2 3">
    <name type="scientific">Actinacidiphila rubida</name>
    <dbReference type="NCBI Taxonomy" id="310780"/>
    <lineage>
        <taxon>Bacteria</taxon>
        <taxon>Bacillati</taxon>
        <taxon>Actinomycetota</taxon>
        <taxon>Actinomycetes</taxon>
        <taxon>Kitasatosporales</taxon>
        <taxon>Streptomycetaceae</taxon>
        <taxon>Actinacidiphila</taxon>
    </lineage>
</organism>
<keyword evidence="3" id="KW-1185">Reference proteome</keyword>
<dbReference type="EMBL" id="FODD01000061">
    <property type="protein sequence ID" value="SEO96379.1"/>
    <property type="molecule type" value="Genomic_DNA"/>
</dbReference>
<dbReference type="AlphaFoldDB" id="A0A1H8TZF4"/>
<reference evidence="2 3" key="1">
    <citation type="submission" date="2016-10" db="EMBL/GenBank/DDBJ databases">
        <authorList>
            <person name="de Groot N.N."/>
        </authorList>
    </citation>
    <scope>NUCLEOTIDE SEQUENCE [LARGE SCALE GENOMIC DNA]</scope>
    <source>
        <strain evidence="2 3">CGMCC 4.2026</strain>
    </source>
</reference>
<feature type="region of interest" description="Disordered" evidence="1">
    <location>
        <begin position="1"/>
        <end position="50"/>
    </location>
</feature>
<proteinExistence type="predicted"/>
<gene>
    <name evidence="2" type="ORF">SAMN05216267_106125</name>
</gene>
<name>A0A1H8TZF4_9ACTN</name>